<evidence type="ECO:0008006" key="4">
    <source>
        <dbReference type="Google" id="ProtNLM"/>
    </source>
</evidence>
<dbReference type="VEuPathDB" id="CryptoDB:cand_038110"/>
<keyword evidence="1" id="KW-0472">Membrane</keyword>
<comment type="caution">
    <text evidence="2">The sequence shown here is derived from an EMBL/GenBank/DDBJ whole genome shotgun (WGS) entry which is preliminary data.</text>
</comment>
<evidence type="ECO:0000256" key="1">
    <source>
        <dbReference type="SAM" id="Phobius"/>
    </source>
</evidence>
<proteinExistence type="predicted"/>
<keyword evidence="3" id="KW-1185">Reference proteome</keyword>
<organism evidence="2 3">
    <name type="scientific">Cryptosporidium andersoni</name>
    <dbReference type="NCBI Taxonomy" id="117008"/>
    <lineage>
        <taxon>Eukaryota</taxon>
        <taxon>Sar</taxon>
        <taxon>Alveolata</taxon>
        <taxon>Apicomplexa</taxon>
        <taxon>Conoidasida</taxon>
        <taxon>Coccidia</taxon>
        <taxon>Eucoccidiorida</taxon>
        <taxon>Eimeriorina</taxon>
        <taxon>Cryptosporidiidae</taxon>
        <taxon>Cryptosporidium</taxon>
    </lineage>
</organism>
<feature type="transmembrane region" description="Helical" evidence="1">
    <location>
        <begin position="193"/>
        <end position="216"/>
    </location>
</feature>
<feature type="transmembrane region" description="Helical" evidence="1">
    <location>
        <begin position="228"/>
        <end position="252"/>
    </location>
</feature>
<evidence type="ECO:0000313" key="3">
    <source>
        <dbReference type="Proteomes" id="UP000186804"/>
    </source>
</evidence>
<dbReference type="GeneID" id="92367995"/>
<dbReference type="OrthoDB" id="338434at2759"/>
<dbReference type="Proteomes" id="UP000186804">
    <property type="component" value="Unassembled WGS sequence"/>
</dbReference>
<gene>
    <name evidence="2" type="ORF">cand_038110</name>
</gene>
<protein>
    <recommendedName>
        <fullName evidence="4">Transmembrane protein</fullName>
    </recommendedName>
</protein>
<evidence type="ECO:0000313" key="2">
    <source>
        <dbReference type="EMBL" id="OII77919.1"/>
    </source>
</evidence>
<keyword evidence="1" id="KW-1133">Transmembrane helix</keyword>
<dbReference type="RefSeq" id="XP_067069765.1">
    <property type="nucleotide sequence ID" value="XM_067214034.1"/>
</dbReference>
<feature type="transmembrane region" description="Helical" evidence="1">
    <location>
        <begin position="149"/>
        <end position="172"/>
    </location>
</feature>
<dbReference type="AlphaFoldDB" id="A0A1J4MV28"/>
<feature type="transmembrane region" description="Helical" evidence="1">
    <location>
        <begin position="119"/>
        <end position="143"/>
    </location>
</feature>
<name>A0A1J4MV28_9CRYT</name>
<reference evidence="2 3" key="1">
    <citation type="submission" date="2016-10" db="EMBL/GenBank/DDBJ databases">
        <title>Reductive evolution of mitochondrial metabolism and differential evolution of invasion-related proteins in Cryptosporidium.</title>
        <authorList>
            <person name="Liu S."/>
            <person name="Roellig D.M."/>
            <person name="Guo Y."/>
            <person name="Li N."/>
            <person name="Frace M.A."/>
            <person name="Tang K."/>
            <person name="Zhang L."/>
            <person name="Feng Y."/>
            <person name="Xiao L."/>
        </authorList>
    </citation>
    <scope>NUCLEOTIDE SEQUENCE [LARGE SCALE GENOMIC DNA]</scope>
    <source>
        <strain evidence="2">30847</strain>
    </source>
</reference>
<keyword evidence="1" id="KW-0812">Transmembrane</keyword>
<accession>A0A1J4MV28</accession>
<sequence>MDNKKNKEEIYEYIEKTIDLEKETPTIGTPKIKKIQNKPSLQGLAPNKGELAIVYYETHLGSTQHTVSTCPNITKVNVDEGTKLLDEKYKNLPNLYTPVYTPSKLFGGYGFPKIKFSKLIFPWASFLSVIISYLLSASTWYFWFYHQNYKLVIIPFITSSIISFFETPTMLAKYLFKKMRNTFMWQILPMSNMMFHATLLFIATIPINLFINMFIFKNINTDMLKLPLSYLVVSIIQVCYIIPCIMFIISYSRYEGEILKERTEYDYL</sequence>
<dbReference type="EMBL" id="LRBS01000015">
    <property type="protein sequence ID" value="OII77919.1"/>
    <property type="molecule type" value="Genomic_DNA"/>
</dbReference>